<feature type="transmembrane region" description="Helical" evidence="1">
    <location>
        <begin position="247"/>
        <end position="266"/>
    </location>
</feature>
<evidence type="ECO:0000256" key="1">
    <source>
        <dbReference type="SAM" id="Phobius"/>
    </source>
</evidence>
<evidence type="ECO:0000313" key="3">
    <source>
        <dbReference type="Proteomes" id="UP001139089"/>
    </source>
</evidence>
<gene>
    <name evidence="2" type="ORF">LRX75_17420</name>
</gene>
<dbReference type="AlphaFoldDB" id="A0A9X1T1N4"/>
<evidence type="ECO:0000313" key="2">
    <source>
        <dbReference type="EMBL" id="MCD7110816.1"/>
    </source>
</evidence>
<protein>
    <submittedName>
        <fullName evidence="2">AbrB family transcriptional regulator</fullName>
    </submittedName>
</protein>
<dbReference type="NCBIfam" id="TIGR03082">
    <property type="entry name" value="Gneg_AbrB_dup"/>
    <property type="match status" value="2"/>
</dbReference>
<keyword evidence="1" id="KW-0472">Membrane</keyword>
<dbReference type="GO" id="GO:0016020">
    <property type="term" value="C:membrane"/>
    <property type="evidence" value="ECO:0007669"/>
    <property type="project" value="InterPro"/>
</dbReference>
<dbReference type="PIRSF" id="PIRSF038991">
    <property type="entry name" value="Protein_AbrB"/>
    <property type="match status" value="1"/>
</dbReference>
<sequence length="364" mass="37755">MTSHPSPLKTGLARRSHGVQWALLLVLSVAIAGGLEALGIPAALLMGPMVAGGIVGLNGGTIRLNRVFVLACQTLIGTMIAGSITGDIVGTFLGNWPLFLGIILCVITMSTLSGYMITRLNVLPGTTAIWGCSAGAATTMMVMAEAYGADVRLVAFMQYLRVVFVAAAAALVARYWAGLEGASTAIVWFAPIAALSLAQTLAVAVFGGMLGWYLRIPAGVLLMPFLIGGLLSVTGAVHIHLPEWLLAISYAALGWNIGLGFTRPILAHARRVLLPTVASILVLMGISGILAFILTQTAGIDPLTAYLATSPGGMDSIAIIAASSNVDLSFVMALQTARLLLVMAMGPPLARFVARRAGARPPLD</sequence>
<dbReference type="PANTHER" id="PTHR38457">
    <property type="entry name" value="REGULATOR ABRB-RELATED"/>
    <property type="match status" value="1"/>
</dbReference>
<feature type="transmembrane region" description="Helical" evidence="1">
    <location>
        <begin position="128"/>
        <end position="147"/>
    </location>
</feature>
<feature type="transmembrane region" description="Helical" evidence="1">
    <location>
        <begin position="221"/>
        <end position="241"/>
    </location>
</feature>
<dbReference type="GO" id="GO:0010468">
    <property type="term" value="P:regulation of gene expression"/>
    <property type="evidence" value="ECO:0007669"/>
    <property type="project" value="InterPro"/>
</dbReference>
<reference evidence="2" key="1">
    <citation type="submission" date="2021-12" db="EMBL/GenBank/DDBJ databases">
        <authorList>
            <person name="Li Y."/>
        </authorList>
    </citation>
    <scope>NUCLEOTIDE SEQUENCE</scope>
    <source>
        <strain evidence="2">DKSPLA3</strain>
    </source>
</reference>
<feature type="transmembrane region" description="Helical" evidence="1">
    <location>
        <begin position="273"/>
        <end position="297"/>
    </location>
</feature>
<comment type="caution">
    <text evidence="2">The sequence shown here is derived from an EMBL/GenBank/DDBJ whole genome shotgun (WGS) entry which is preliminary data.</text>
</comment>
<dbReference type="Pfam" id="PF05145">
    <property type="entry name" value="AbrB"/>
    <property type="match status" value="1"/>
</dbReference>
<feature type="transmembrane region" description="Helical" evidence="1">
    <location>
        <begin position="159"/>
        <end position="177"/>
    </location>
</feature>
<dbReference type="PANTHER" id="PTHR38457:SF1">
    <property type="entry name" value="REGULATOR ABRB-RELATED"/>
    <property type="match status" value="1"/>
</dbReference>
<feature type="transmembrane region" description="Helical" evidence="1">
    <location>
        <begin position="96"/>
        <end position="116"/>
    </location>
</feature>
<feature type="transmembrane region" description="Helical" evidence="1">
    <location>
        <begin position="21"/>
        <end position="47"/>
    </location>
</feature>
<keyword evidence="1" id="KW-1133">Transmembrane helix</keyword>
<feature type="transmembrane region" description="Helical" evidence="1">
    <location>
        <begin position="189"/>
        <end position="214"/>
    </location>
</feature>
<name>A0A9X1T1N4_9HYPH</name>
<organism evidence="2 3">
    <name type="scientific">Rhizobium quercicola</name>
    <dbReference type="NCBI Taxonomy" id="2901226"/>
    <lineage>
        <taxon>Bacteria</taxon>
        <taxon>Pseudomonadati</taxon>
        <taxon>Pseudomonadota</taxon>
        <taxon>Alphaproteobacteria</taxon>
        <taxon>Hyphomicrobiales</taxon>
        <taxon>Rhizobiaceae</taxon>
        <taxon>Rhizobium/Agrobacterium group</taxon>
        <taxon>Rhizobium</taxon>
    </lineage>
</organism>
<keyword evidence="3" id="KW-1185">Reference proteome</keyword>
<dbReference type="RefSeq" id="WP_231815948.1">
    <property type="nucleotide sequence ID" value="NZ_JAJOZR010000011.1"/>
</dbReference>
<dbReference type="InterPro" id="IPR017516">
    <property type="entry name" value="AbrB_dup"/>
</dbReference>
<dbReference type="InterPro" id="IPR007820">
    <property type="entry name" value="AbrB_fam"/>
</dbReference>
<accession>A0A9X1T1N4</accession>
<feature type="transmembrane region" description="Helical" evidence="1">
    <location>
        <begin position="67"/>
        <end position="89"/>
    </location>
</feature>
<dbReference type="Proteomes" id="UP001139089">
    <property type="component" value="Unassembled WGS sequence"/>
</dbReference>
<dbReference type="EMBL" id="JAJOZR010000011">
    <property type="protein sequence ID" value="MCD7110816.1"/>
    <property type="molecule type" value="Genomic_DNA"/>
</dbReference>
<proteinExistence type="predicted"/>
<keyword evidence="1" id="KW-0812">Transmembrane</keyword>